<proteinExistence type="predicted"/>
<organism evidence="1 2">
    <name type="scientific">Streptosporangium pseudovulgare</name>
    <dbReference type="NCBI Taxonomy" id="35765"/>
    <lineage>
        <taxon>Bacteria</taxon>
        <taxon>Bacillati</taxon>
        <taxon>Actinomycetota</taxon>
        <taxon>Actinomycetes</taxon>
        <taxon>Streptosporangiales</taxon>
        <taxon>Streptosporangiaceae</taxon>
        <taxon>Streptosporangium</taxon>
    </lineage>
</organism>
<sequence length="86" mass="9451">MTITDRIRAAYTRASLGRPGRPVRLDAIRVTLVDLPRDLVDATLQDMATQDGVSLTAQRNPRMLTLGQKVAAVTIDGEDKHLIAIR</sequence>
<evidence type="ECO:0000313" key="2">
    <source>
        <dbReference type="Proteomes" id="UP000611554"/>
    </source>
</evidence>
<dbReference type="Proteomes" id="UP000611554">
    <property type="component" value="Unassembled WGS sequence"/>
</dbReference>
<name>A0ABQ2RAE2_9ACTN</name>
<protein>
    <submittedName>
        <fullName evidence="1">Uncharacterized protein</fullName>
    </submittedName>
</protein>
<dbReference type="RefSeq" id="WP_189249714.1">
    <property type="nucleotide sequence ID" value="NZ_BMQJ01000017.1"/>
</dbReference>
<reference evidence="2" key="1">
    <citation type="journal article" date="2019" name="Int. J. Syst. Evol. Microbiol.">
        <title>The Global Catalogue of Microorganisms (GCM) 10K type strain sequencing project: providing services to taxonomists for standard genome sequencing and annotation.</title>
        <authorList>
            <consortium name="The Broad Institute Genomics Platform"/>
            <consortium name="The Broad Institute Genome Sequencing Center for Infectious Disease"/>
            <person name="Wu L."/>
            <person name="Ma J."/>
        </authorList>
    </citation>
    <scope>NUCLEOTIDE SEQUENCE [LARGE SCALE GENOMIC DNA]</scope>
    <source>
        <strain evidence="2">JCM 3115</strain>
    </source>
</reference>
<accession>A0ABQ2RAE2</accession>
<keyword evidence="2" id="KW-1185">Reference proteome</keyword>
<evidence type="ECO:0000313" key="1">
    <source>
        <dbReference type="EMBL" id="GGQ20871.1"/>
    </source>
</evidence>
<dbReference type="EMBL" id="BMQJ01000017">
    <property type="protein sequence ID" value="GGQ20871.1"/>
    <property type="molecule type" value="Genomic_DNA"/>
</dbReference>
<comment type="caution">
    <text evidence="1">The sequence shown here is derived from an EMBL/GenBank/DDBJ whole genome shotgun (WGS) entry which is preliminary data.</text>
</comment>
<gene>
    <name evidence="1" type="ORF">GCM10010140_58920</name>
</gene>